<evidence type="ECO:0000313" key="3">
    <source>
        <dbReference type="EMBL" id="KAF1044742.1"/>
    </source>
</evidence>
<sequence length="239" mass="25650">MKRDSIISKGTRLLAGLLLVAAGQAQAQQGQSLEERLRAQLRATTTQLQEAQNELAALKAGRAAGAAPAAAAPAGEAENLRKEVAELKSQLASERSARQHGAAAQQQSQAAVTKANEQVAQFRGSYDGLLKIARASEAERQRLASEEKQRQQAMAMCVEKNAKLYSVGQEILSAYENMDVGTVLSARQPFAAQSRVRYEQIAQEYGDKLYEGRFDERAASQAQAQPQPQAAGATPAAQQ</sequence>
<dbReference type="EMBL" id="WNDX01000039">
    <property type="protein sequence ID" value="KAF1044742.1"/>
    <property type="molecule type" value="Genomic_DNA"/>
</dbReference>
<dbReference type="Proteomes" id="UP000462435">
    <property type="component" value="Unassembled WGS sequence"/>
</dbReference>
<feature type="signal peptide" evidence="2">
    <location>
        <begin position="1"/>
        <end position="27"/>
    </location>
</feature>
<gene>
    <name evidence="3" type="ORF">GAK35_01635</name>
</gene>
<keyword evidence="2" id="KW-0732">Signal</keyword>
<dbReference type="AlphaFoldDB" id="A0A7V8FXP2"/>
<feature type="chain" id="PRO_5031288746" description="DNA repair protein" evidence="2">
    <location>
        <begin position="28"/>
        <end position="239"/>
    </location>
</feature>
<reference evidence="4" key="1">
    <citation type="journal article" date="2020" name="MBio">
        <title>Horizontal gene transfer to a defensive symbiont with a reduced genome amongst a multipartite beetle microbiome.</title>
        <authorList>
            <person name="Waterworth S.C."/>
            <person name="Florez L.V."/>
            <person name="Rees E.R."/>
            <person name="Hertweck C."/>
            <person name="Kaltenpoth M."/>
            <person name="Kwan J.C."/>
        </authorList>
    </citation>
    <scope>NUCLEOTIDE SEQUENCE [LARGE SCALE GENOMIC DNA]</scope>
</reference>
<comment type="caution">
    <text evidence="3">The sequence shown here is derived from an EMBL/GenBank/DDBJ whole genome shotgun (WGS) entry which is preliminary data.</text>
</comment>
<protein>
    <recommendedName>
        <fullName evidence="5">DNA repair protein</fullName>
    </recommendedName>
</protein>
<name>A0A7V8FXP2_9BURK</name>
<feature type="region of interest" description="Disordered" evidence="1">
    <location>
        <begin position="215"/>
        <end position="239"/>
    </location>
</feature>
<evidence type="ECO:0000256" key="1">
    <source>
        <dbReference type="SAM" id="MobiDB-lite"/>
    </source>
</evidence>
<feature type="region of interest" description="Disordered" evidence="1">
    <location>
        <begin position="91"/>
        <end position="110"/>
    </location>
</feature>
<organism evidence="3 4">
    <name type="scientific">Herbaspirillum frisingense</name>
    <dbReference type="NCBI Taxonomy" id="92645"/>
    <lineage>
        <taxon>Bacteria</taxon>
        <taxon>Pseudomonadati</taxon>
        <taxon>Pseudomonadota</taxon>
        <taxon>Betaproteobacteria</taxon>
        <taxon>Burkholderiales</taxon>
        <taxon>Oxalobacteraceae</taxon>
        <taxon>Herbaspirillum</taxon>
    </lineage>
</organism>
<feature type="compositionally biased region" description="Low complexity" evidence="1">
    <location>
        <begin position="99"/>
        <end position="110"/>
    </location>
</feature>
<accession>A0A7V8FXP2</accession>
<feature type="compositionally biased region" description="Low complexity" evidence="1">
    <location>
        <begin position="219"/>
        <end position="239"/>
    </location>
</feature>
<evidence type="ECO:0000313" key="4">
    <source>
        <dbReference type="Proteomes" id="UP000462435"/>
    </source>
</evidence>
<evidence type="ECO:0000256" key="2">
    <source>
        <dbReference type="SAM" id="SignalP"/>
    </source>
</evidence>
<proteinExistence type="predicted"/>
<evidence type="ECO:0008006" key="5">
    <source>
        <dbReference type="Google" id="ProtNLM"/>
    </source>
</evidence>